<dbReference type="EMBL" id="MT141395">
    <property type="protein sequence ID" value="QJA60086.1"/>
    <property type="molecule type" value="Genomic_DNA"/>
</dbReference>
<sequence length="94" mass="11442">MKPVQNVNKKYTLKYNWLSQRFLDCVRCQCELPLNNYMHDACWQQTTEEDKELLYRLIHYISTRHLESIELESTMSEISRWRDEITEILEGEGR</sequence>
<gene>
    <name evidence="2" type="ORF">MM415A01885_0017</name>
    <name evidence="1" type="ORF">MM415B01185_0020</name>
</gene>
<dbReference type="EMBL" id="MT142134">
    <property type="protein sequence ID" value="QJA75010.1"/>
    <property type="molecule type" value="Genomic_DNA"/>
</dbReference>
<evidence type="ECO:0000313" key="2">
    <source>
        <dbReference type="EMBL" id="QJA75010.1"/>
    </source>
</evidence>
<accession>A0A6M3JY82</accession>
<proteinExistence type="predicted"/>
<name>A0A6M3JY82_9ZZZZ</name>
<reference evidence="2" key="1">
    <citation type="submission" date="2020-03" db="EMBL/GenBank/DDBJ databases">
        <title>The deep terrestrial virosphere.</title>
        <authorList>
            <person name="Holmfeldt K."/>
            <person name="Nilsson E."/>
            <person name="Simone D."/>
            <person name="Lopez-Fernandez M."/>
            <person name="Wu X."/>
            <person name="de Brujin I."/>
            <person name="Lundin D."/>
            <person name="Andersson A."/>
            <person name="Bertilsson S."/>
            <person name="Dopson M."/>
        </authorList>
    </citation>
    <scope>NUCLEOTIDE SEQUENCE</scope>
    <source>
        <strain evidence="2">MM415A01885</strain>
        <strain evidence="1">MM415B01185</strain>
    </source>
</reference>
<organism evidence="2">
    <name type="scientific">viral metagenome</name>
    <dbReference type="NCBI Taxonomy" id="1070528"/>
    <lineage>
        <taxon>unclassified sequences</taxon>
        <taxon>metagenomes</taxon>
        <taxon>organismal metagenomes</taxon>
    </lineage>
</organism>
<evidence type="ECO:0000313" key="1">
    <source>
        <dbReference type="EMBL" id="QJA60086.1"/>
    </source>
</evidence>
<dbReference type="AlphaFoldDB" id="A0A6M3JY82"/>
<protein>
    <submittedName>
        <fullName evidence="2">Uncharacterized protein</fullName>
    </submittedName>
</protein>